<protein>
    <submittedName>
        <fullName evidence="1">Uncharacterized protein</fullName>
    </submittedName>
</protein>
<dbReference type="NCBIfam" id="NF041379">
    <property type="entry name" value="OS_HP4_CYCXC"/>
    <property type="match status" value="1"/>
</dbReference>
<dbReference type="InterPro" id="IPR025673">
    <property type="entry name" value="PCYCGC"/>
</dbReference>
<accession>A0A4Q1SGL7</accession>
<proteinExistence type="predicted"/>
<sequence length="190" mass="20682">MLPASPSPGSTRKTAFPKWTDAGFTLKTLPSLVHGAVLRRLLLTVTLALVTVAGYAQWSNPFDTIPAYHDAAPAKGEALPPILSGKQLTGPSFHYPWQVEVYHEAARIPKVLYQLPCYCRCDRALGHTSLHSCFSGTHGAECTTCAKEGAYAYKMTKLGKTPDEIRHGIEHGDYQQIDLDSLGSKAQASR</sequence>
<reference evidence="1 2" key="1">
    <citation type="journal article" date="2016" name="Int. J. Syst. Evol. Microbiol.">
        <title>Acidipila dinghuensis sp. nov., an acidobacterium isolated from forest soil.</title>
        <authorList>
            <person name="Jiang Y.W."/>
            <person name="Wang J."/>
            <person name="Chen M.H."/>
            <person name="Lv Y.Y."/>
            <person name="Qiu L.H."/>
        </authorList>
    </citation>
    <scope>NUCLEOTIDE SEQUENCE [LARGE SCALE GENOMIC DNA]</scope>
    <source>
        <strain evidence="1 2">DHOF10</strain>
    </source>
</reference>
<dbReference type="OrthoDB" id="2654667at2"/>
<keyword evidence="2" id="KW-1185">Reference proteome</keyword>
<dbReference type="AlphaFoldDB" id="A0A4Q1SGL7"/>
<dbReference type="EMBL" id="SDMK01000001">
    <property type="protein sequence ID" value="RXS96654.1"/>
    <property type="molecule type" value="Genomic_DNA"/>
</dbReference>
<comment type="caution">
    <text evidence="1">The sequence shown here is derived from an EMBL/GenBank/DDBJ whole genome shotgun (WGS) entry which is preliminary data.</text>
</comment>
<gene>
    <name evidence="1" type="ORF">ESZ00_01530</name>
</gene>
<organism evidence="1 2">
    <name type="scientific">Silvibacterium dinghuense</name>
    <dbReference type="NCBI Taxonomy" id="1560006"/>
    <lineage>
        <taxon>Bacteria</taxon>
        <taxon>Pseudomonadati</taxon>
        <taxon>Acidobacteriota</taxon>
        <taxon>Terriglobia</taxon>
        <taxon>Terriglobales</taxon>
        <taxon>Acidobacteriaceae</taxon>
        <taxon>Silvibacterium</taxon>
    </lineage>
</organism>
<dbReference type="Proteomes" id="UP000290253">
    <property type="component" value="Unassembled WGS sequence"/>
</dbReference>
<evidence type="ECO:0000313" key="1">
    <source>
        <dbReference type="EMBL" id="RXS96654.1"/>
    </source>
</evidence>
<evidence type="ECO:0000313" key="2">
    <source>
        <dbReference type="Proteomes" id="UP000290253"/>
    </source>
</evidence>
<dbReference type="Pfam" id="PF13798">
    <property type="entry name" value="PCYCGC"/>
    <property type="match status" value="1"/>
</dbReference>
<name>A0A4Q1SGL7_9BACT</name>